<dbReference type="Pfam" id="PF06445">
    <property type="entry name" value="GyrI-like"/>
    <property type="match status" value="1"/>
</dbReference>
<reference evidence="2 3" key="1">
    <citation type="submission" date="2018-01" db="EMBL/GenBank/DDBJ databases">
        <title>Whole genome analyses suggest that Burkholderia sensu lato contains two further novel genera in the rhizoxinica-symbiotica group Mycetohabitans gen. nov., and Trinickia gen. nov.: implications for the evolution of diazotrophy and nodulation in the Burkholderiaceae.</title>
        <authorList>
            <person name="Estrada-de los Santos P."/>
            <person name="Palmer M."/>
            <person name="Chavez-Ramirez B."/>
            <person name="Beukes C."/>
            <person name="Steenkamp E.T."/>
            <person name="Hirsch A.M."/>
            <person name="Manyaka P."/>
            <person name="Maluk M."/>
            <person name="Lafos M."/>
            <person name="Crook M."/>
            <person name="Gross E."/>
            <person name="Simon M.F."/>
            <person name="Bueno dos Reis Junior F."/>
            <person name="Poole P.S."/>
            <person name="Venter S.N."/>
            <person name="James E.K."/>
        </authorList>
    </citation>
    <scope>NUCLEOTIDE SEQUENCE [LARGE SCALE GENOMIC DNA]</scope>
    <source>
        <strain evidence="2 3">GIMN1.004</strain>
    </source>
</reference>
<protein>
    <recommendedName>
        <fullName evidence="1">GyrI-like small molecule binding domain-containing protein</fullName>
    </recommendedName>
</protein>
<feature type="domain" description="GyrI-like small molecule binding" evidence="1">
    <location>
        <begin position="6"/>
        <end position="121"/>
    </location>
</feature>
<gene>
    <name evidence="2" type="ORF">C0Z18_31125</name>
</gene>
<dbReference type="Proteomes" id="UP000235616">
    <property type="component" value="Unassembled WGS sequence"/>
</dbReference>
<sequence>MWRYVGSYSQVLAHWADFSTRLDSLAIRSEGPFYGVIFDDPDNTPAHQIRCVCAIEAPLPSDALPEGWIELAAQPSRFVVFSLRCAYMEGHARLRPRVLSWFQQSKEAFGTAGAFEIYPMLPSGGGEQARDMELHVSLAN</sequence>
<evidence type="ECO:0000313" key="3">
    <source>
        <dbReference type="Proteomes" id="UP000235616"/>
    </source>
</evidence>
<accession>A0A2N7VBN3</accession>
<dbReference type="Gene3D" id="3.20.80.10">
    <property type="entry name" value="Regulatory factor, effector binding domain"/>
    <property type="match status" value="1"/>
</dbReference>
<comment type="caution">
    <text evidence="2">The sequence shown here is derived from an EMBL/GenBank/DDBJ whole genome shotgun (WGS) entry which is preliminary data.</text>
</comment>
<dbReference type="AlphaFoldDB" id="A0A2N7VBN3"/>
<proteinExistence type="predicted"/>
<organism evidence="2 3">
    <name type="scientific">Trinickia dabaoshanensis</name>
    <dbReference type="NCBI Taxonomy" id="564714"/>
    <lineage>
        <taxon>Bacteria</taxon>
        <taxon>Pseudomonadati</taxon>
        <taxon>Pseudomonadota</taxon>
        <taxon>Betaproteobacteria</taxon>
        <taxon>Burkholderiales</taxon>
        <taxon>Burkholderiaceae</taxon>
        <taxon>Trinickia</taxon>
    </lineage>
</organism>
<keyword evidence="3" id="KW-1185">Reference proteome</keyword>
<evidence type="ECO:0000259" key="1">
    <source>
        <dbReference type="Pfam" id="PF06445"/>
    </source>
</evidence>
<dbReference type="RefSeq" id="WP_102649298.1">
    <property type="nucleotide sequence ID" value="NZ_PNYA01000043.1"/>
</dbReference>
<dbReference type="SUPFAM" id="SSF55136">
    <property type="entry name" value="Probable bacterial effector-binding domain"/>
    <property type="match status" value="1"/>
</dbReference>
<dbReference type="InterPro" id="IPR011256">
    <property type="entry name" value="Reg_factor_effector_dom_sf"/>
</dbReference>
<evidence type="ECO:0000313" key="2">
    <source>
        <dbReference type="EMBL" id="PMS14583.1"/>
    </source>
</evidence>
<name>A0A2N7VBN3_9BURK</name>
<dbReference type="InterPro" id="IPR029442">
    <property type="entry name" value="GyrI-like"/>
</dbReference>
<dbReference type="EMBL" id="PNYA01000043">
    <property type="protein sequence ID" value="PMS14583.1"/>
    <property type="molecule type" value="Genomic_DNA"/>
</dbReference>